<sequence>MLKATIAHTTAVSIRQAGNSSGKIIAWESVLNVSSAKCCLQKFLASIDARLQLPPRRLHTARIDVKLCEDVADDARLEYWSQKCESFRAASAVRKQPIISTQVALVTLNLESYRVWSYDQILSKIFVDRPNIPACALYSHGSWSAPKNSLRSRTPGTHSRARERAQLEGTRRTLANLFQTLNPTSDDRRA</sequence>
<evidence type="ECO:0000256" key="1">
    <source>
        <dbReference type="SAM" id="MobiDB-lite"/>
    </source>
</evidence>
<dbReference type="AlphaFoldDB" id="C1DYY8"/>
<dbReference type="Proteomes" id="UP000002009">
    <property type="component" value="Chromosome 2"/>
</dbReference>
<keyword evidence="3" id="KW-1185">Reference proteome</keyword>
<dbReference type="RefSeq" id="XP_002500254.1">
    <property type="nucleotide sequence ID" value="XM_002500208.1"/>
</dbReference>
<dbReference type="InParanoid" id="C1DYY8"/>
<feature type="region of interest" description="Disordered" evidence="1">
    <location>
        <begin position="144"/>
        <end position="165"/>
    </location>
</feature>
<name>C1DYY8_MICCC</name>
<feature type="compositionally biased region" description="Polar residues" evidence="1">
    <location>
        <begin position="144"/>
        <end position="157"/>
    </location>
</feature>
<organism evidence="2 3">
    <name type="scientific">Micromonas commoda (strain RCC299 / NOUM17 / CCMP2709)</name>
    <name type="common">Picoplanktonic green alga</name>
    <dbReference type="NCBI Taxonomy" id="296587"/>
    <lineage>
        <taxon>Eukaryota</taxon>
        <taxon>Viridiplantae</taxon>
        <taxon>Chlorophyta</taxon>
        <taxon>Mamiellophyceae</taxon>
        <taxon>Mamiellales</taxon>
        <taxon>Mamiellaceae</taxon>
        <taxon>Micromonas</taxon>
    </lineage>
</organism>
<evidence type="ECO:0000313" key="2">
    <source>
        <dbReference type="EMBL" id="ACO61512.1"/>
    </source>
</evidence>
<dbReference type="GeneID" id="8241444"/>
<gene>
    <name evidence="2" type="ORF">MICPUN_55780</name>
</gene>
<dbReference type="KEGG" id="mis:MICPUN_55780"/>
<dbReference type="EMBL" id="CP001323">
    <property type="protein sequence ID" value="ACO61512.1"/>
    <property type="molecule type" value="Genomic_DNA"/>
</dbReference>
<proteinExistence type="predicted"/>
<reference evidence="2 3" key="1">
    <citation type="journal article" date="2009" name="Science">
        <title>Green evolution and dynamic adaptations revealed by genomes of the marine picoeukaryotes Micromonas.</title>
        <authorList>
            <person name="Worden A.Z."/>
            <person name="Lee J.H."/>
            <person name="Mock T."/>
            <person name="Rouze P."/>
            <person name="Simmons M.P."/>
            <person name="Aerts A.L."/>
            <person name="Allen A.E."/>
            <person name="Cuvelier M.L."/>
            <person name="Derelle E."/>
            <person name="Everett M.V."/>
            <person name="Foulon E."/>
            <person name="Grimwood J."/>
            <person name="Gundlach H."/>
            <person name="Henrissat B."/>
            <person name="Napoli C."/>
            <person name="McDonald S.M."/>
            <person name="Parker M.S."/>
            <person name="Rombauts S."/>
            <person name="Salamov A."/>
            <person name="Von Dassow P."/>
            <person name="Badger J.H."/>
            <person name="Coutinho P.M."/>
            <person name="Demir E."/>
            <person name="Dubchak I."/>
            <person name="Gentemann C."/>
            <person name="Eikrem W."/>
            <person name="Gready J.E."/>
            <person name="John U."/>
            <person name="Lanier W."/>
            <person name="Lindquist E.A."/>
            <person name="Lucas S."/>
            <person name="Mayer K.F."/>
            <person name="Moreau H."/>
            <person name="Not F."/>
            <person name="Otillar R."/>
            <person name="Panaud O."/>
            <person name="Pangilinan J."/>
            <person name="Paulsen I."/>
            <person name="Piegu B."/>
            <person name="Poliakov A."/>
            <person name="Robbens S."/>
            <person name="Schmutz J."/>
            <person name="Toulza E."/>
            <person name="Wyss T."/>
            <person name="Zelensky A."/>
            <person name="Zhou K."/>
            <person name="Armbrust E.V."/>
            <person name="Bhattacharya D."/>
            <person name="Goodenough U.W."/>
            <person name="Van de Peer Y."/>
            <person name="Grigoriev I.V."/>
        </authorList>
    </citation>
    <scope>NUCLEOTIDE SEQUENCE [LARGE SCALE GENOMIC DNA]</scope>
    <source>
        <strain evidence="3">RCC299 / NOUM17</strain>
    </source>
</reference>
<accession>C1DYY8</accession>
<evidence type="ECO:0000313" key="3">
    <source>
        <dbReference type="Proteomes" id="UP000002009"/>
    </source>
</evidence>
<protein>
    <submittedName>
        <fullName evidence="2">Uncharacterized protein</fullName>
    </submittedName>
</protein>